<feature type="domain" description="AAA+ ATPase" evidence="2">
    <location>
        <begin position="378"/>
        <end position="535"/>
    </location>
</feature>
<dbReference type="PANTHER" id="PTHR43788">
    <property type="entry name" value="DNA2/NAM7 HELICASE FAMILY MEMBER"/>
    <property type="match status" value="1"/>
</dbReference>
<name>A0A5A7MWB6_9PROT</name>
<evidence type="ECO:0000313" key="3">
    <source>
        <dbReference type="EMBL" id="GEQ99189.1"/>
    </source>
</evidence>
<dbReference type="NCBIfam" id="NF041492">
    <property type="entry name" value="MobF"/>
    <property type="match status" value="1"/>
</dbReference>
<dbReference type="CDD" id="cd17933">
    <property type="entry name" value="DEXSc_RecD-like"/>
    <property type="match status" value="1"/>
</dbReference>
<dbReference type="InterPro" id="IPR014059">
    <property type="entry name" value="TraI/TrwC_relax"/>
</dbReference>
<proteinExistence type="predicted"/>
<reference evidence="3 4" key="1">
    <citation type="submission" date="2019-09" db="EMBL/GenBank/DDBJ databases">
        <title>NBRP : Genome information of microbial organism related human and environment.</title>
        <authorList>
            <person name="Hattori M."/>
            <person name="Oshima K."/>
            <person name="Inaba H."/>
            <person name="Suda W."/>
            <person name="Sakamoto M."/>
            <person name="Iino T."/>
            <person name="Kitahara M."/>
            <person name="Oshida Y."/>
            <person name="Iida T."/>
            <person name="Kudo T."/>
            <person name="Itoh T."/>
            <person name="Ohkuma M."/>
        </authorList>
    </citation>
    <scope>NUCLEOTIDE SEQUENCE [LARGE SCALE GENOMIC DNA]</scope>
    <source>
        <strain evidence="3 4">Hi-2</strain>
    </source>
</reference>
<dbReference type="Proteomes" id="UP000322084">
    <property type="component" value="Unassembled WGS sequence"/>
</dbReference>
<dbReference type="Gene3D" id="3.40.50.300">
    <property type="entry name" value="P-loop containing nucleotide triphosphate hydrolases"/>
    <property type="match status" value="2"/>
</dbReference>
<dbReference type="CDD" id="cd18809">
    <property type="entry name" value="SF1_C_RecD"/>
    <property type="match status" value="1"/>
</dbReference>
<sequence>MLDGNTPDGRRLGRVVDGEWKHRAGVDLTFSAPKSVSVMALVAGDERLIEAHERAVRAVLDHVEGSVLETRVWDAASRTQVRTRDLDMIAALFRHEVNRNQDPHLHTHAVIANMTRPSPDGGGDGKWRSIEGASLFHHKMELGAMYRAELAMNVRELGYEVERTHMDGRFDLKGVPKSVLDTFSTRSRDIRAALEGYEHQNAKTAAVATLMTRDHKTTVDRAVLHQGWRERGEKLGLDKRIPSMEPVSADKGEELRLAQEAVDYGIRHLSERASTFSLSDLRTTANGYGVGQFRPRTLDAAIAADARLIPSKHPGHAGLEFVTTIEAIATERETIAAMQTAKNTVRPFMSFPEINRGLEHTILNDGQKNAVRALLSGTDRIVGIQGYAGVGKTTLLNAARELAEDKGYEVLGLAPSASAAKTLAQEAGIASQTLQKFLGRFDGYAHGRGTEEGLARVREEYRNKLIVVDESSLAGTRQVRDLFRIVGALRPGRLVLVGDAKQLDAVDAGKPFAQLQKHSMKTVKVDEIVRQKNPELKTAVHAAIAGEVRKAFAKIGGNIVEAEKPDKSEPGAWDRALAKAAFEAWNALPEGKRDATGIAAPTHAIRQEINALVRGQLEREGRLSGPEIAIDALKSAGYTAAEKGRAKNYFPGDRVIFNRDMSANAGEIKQGEVLDVAGRNGATNTVALTRENGAPVLLSLNQQRVAQAVDVLRSGPLSLQQGDRIRFTRNDEGLGLINSATADVESIDKQGRVTLVKEDGDRLTLERDAPALRFIDHAWASTVHAFQGRTVDRIVGVMQSAHPHLTHQKAFYVEISRARHEAILVTDDRQRLAETLAEKTGERIAALEAAQDHAPNIAPSLDRASVTPEPVHEQGKGMDEELSR</sequence>
<dbReference type="Pfam" id="PF08751">
    <property type="entry name" value="TrwC"/>
    <property type="match status" value="1"/>
</dbReference>
<dbReference type="EMBL" id="BKCL01000014">
    <property type="protein sequence ID" value="GEQ99189.1"/>
    <property type="molecule type" value="Genomic_DNA"/>
</dbReference>
<dbReference type="InterPro" id="IPR027785">
    <property type="entry name" value="UvrD-like_helicase_C"/>
</dbReference>
<dbReference type="Pfam" id="PF13604">
    <property type="entry name" value="AAA_30"/>
    <property type="match status" value="1"/>
</dbReference>
<dbReference type="NCBIfam" id="TIGR02686">
    <property type="entry name" value="relax_trwC"/>
    <property type="match status" value="1"/>
</dbReference>
<evidence type="ECO:0000313" key="4">
    <source>
        <dbReference type="Proteomes" id="UP000322084"/>
    </source>
</evidence>
<evidence type="ECO:0000256" key="1">
    <source>
        <dbReference type="SAM" id="MobiDB-lite"/>
    </source>
</evidence>
<protein>
    <submittedName>
        <fullName evidence="3">Conjugative relaxase</fullName>
    </submittedName>
</protein>
<dbReference type="SUPFAM" id="SSF55464">
    <property type="entry name" value="Origin of replication-binding domain, RBD-like"/>
    <property type="match status" value="1"/>
</dbReference>
<accession>A0A5A7MWB6</accession>
<dbReference type="SUPFAM" id="SSF52540">
    <property type="entry name" value="P-loop containing nucleoside triphosphate hydrolases"/>
    <property type="match status" value="2"/>
</dbReference>
<dbReference type="InterPro" id="IPR003593">
    <property type="entry name" value="AAA+_ATPase"/>
</dbReference>
<dbReference type="InterPro" id="IPR050534">
    <property type="entry name" value="Coronavir_polyprotein_1ab"/>
</dbReference>
<dbReference type="InterPro" id="IPR027417">
    <property type="entry name" value="P-loop_NTPase"/>
</dbReference>
<dbReference type="AlphaFoldDB" id="A0A5A7MWB6"/>
<feature type="region of interest" description="Disordered" evidence="1">
    <location>
        <begin position="852"/>
        <end position="884"/>
    </location>
</feature>
<gene>
    <name evidence="3" type="primary">trwC</name>
    <name evidence="3" type="ORF">JCM17844_28260</name>
</gene>
<evidence type="ECO:0000259" key="2">
    <source>
        <dbReference type="SMART" id="SM00382"/>
    </source>
</evidence>
<dbReference type="InterPro" id="IPR014862">
    <property type="entry name" value="TrwC"/>
</dbReference>
<dbReference type="Pfam" id="PF13538">
    <property type="entry name" value="UvrD_C_2"/>
    <property type="match status" value="1"/>
</dbReference>
<feature type="compositionally biased region" description="Basic and acidic residues" evidence="1">
    <location>
        <begin position="870"/>
        <end position="884"/>
    </location>
</feature>
<dbReference type="SMART" id="SM00382">
    <property type="entry name" value="AAA"/>
    <property type="match status" value="1"/>
</dbReference>
<comment type="caution">
    <text evidence="3">The sequence shown here is derived from an EMBL/GenBank/DDBJ whole genome shotgun (WGS) entry which is preliminary data.</text>
</comment>
<organism evidence="3 4">
    <name type="scientific">Iodidimonas gelatinilytica</name>
    <dbReference type="NCBI Taxonomy" id="1236966"/>
    <lineage>
        <taxon>Bacteria</taxon>
        <taxon>Pseudomonadati</taxon>
        <taxon>Pseudomonadota</taxon>
        <taxon>Alphaproteobacteria</taxon>
        <taxon>Iodidimonadales</taxon>
        <taxon>Iodidimonadaceae</taxon>
        <taxon>Iodidimonas</taxon>
    </lineage>
</organism>